<gene>
    <name evidence="7" type="ORF">A3H70_02510</name>
</gene>
<dbReference type="GO" id="GO:0016020">
    <property type="term" value="C:membrane"/>
    <property type="evidence" value="ECO:0007669"/>
    <property type="project" value="UniProtKB-SubCell"/>
</dbReference>
<evidence type="ECO:0000256" key="1">
    <source>
        <dbReference type="ARBA" id="ARBA00004167"/>
    </source>
</evidence>
<sequence length="151" mass="15743">MIYKYMIYSKNKGFTLIELLVVIAIIGLLSTLAVVALNNARLKSRDAKRISDIKQIQTALELYFADQNAYPGGTASALGTAGFTTLSSVAGFSGTPSGATYMAQVPANPTPNGTAYSYTGATSSYTLTFTLEGQTGQLGLGIHTASASGIQ</sequence>
<feature type="transmembrane region" description="Helical" evidence="6">
    <location>
        <begin position="20"/>
        <end position="40"/>
    </location>
</feature>
<evidence type="ECO:0000256" key="3">
    <source>
        <dbReference type="ARBA" id="ARBA00022692"/>
    </source>
</evidence>
<dbReference type="PANTHER" id="PTHR30093:SF44">
    <property type="entry name" value="TYPE II SECRETION SYSTEM CORE PROTEIN G"/>
    <property type="match status" value="1"/>
</dbReference>
<keyword evidence="4 6" id="KW-1133">Transmembrane helix</keyword>
<dbReference type="AlphaFoldDB" id="A0A1G2BPY6"/>
<dbReference type="GO" id="GO:0015628">
    <property type="term" value="P:protein secretion by the type II secretion system"/>
    <property type="evidence" value="ECO:0007669"/>
    <property type="project" value="InterPro"/>
</dbReference>
<dbReference type="InterPro" id="IPR000983">
    <property type="entry name" value="Bac_GSPG_pilin"/>
</dbReference>
<name>A0A1G2BPY6_9BACT</name>
<protein>
    <recommendedName>
        <fullName evidence="9">Type II secretion system protein GspG C-terminal domain-containing protein</fullName>
    </recommendedName>
</protein>
<accession>A0A1G2BPY6</accession>
<evidence type="ECO:0000256" key="5">
    <source>
        <dbReference type="ARBA" id="ARBA00023136"/>
    </source>
</evidence>
<dbReference type="STRING" id="1798553.A3H70_02510"/>
<evidence type="ECO:0000313" key="8">
    <source>
        <dbReference type="Proteomes" id="UP000178109"/>
    </source>
</evidence>
<dbReference type="GO" id="GO:0015627">
    <property type="term" value="C:type II protein secretion system complex"/>
    <property type="evidence" value="ECO:0007669"/>
    <property type="project" value="InterPro"/>
</dbReference>
<evidence type="ECO:0000256" key="6">
    <source>
        <dbReference type="SAM" id="Phobius"/>
    </source>
</evidence>
<dbReference type="PROSITE" id="PS00409">
    <property type="entry name" value="PROKAR_NTER_METHYL"/>
    <property type="match status" value="1"/>
</dbReference>
<keyword evidence="2" id="KW-0488">Methylation</keyword>
<dbReference type="PRINTS" id="PR00813">
    <property type="entry name" value="BCTERIALGSPG"/>
</dbReference>
<keyword evidence="5 6" id="KW-0472">Membrane</keyword>
<evidence type="ECO:0000256" key="2">
    <source>
        <dbReference type="ARBA" id="ARBA00022481"/>
    </source>
</evidence>
<reference evidence="7 8" key="1">
    <citation type="journal article" date="2016" name="Nat. Commun.">
        <title>Thousands of microbial genomes shed light on interconnected biogeochemical processes in an aquifer system.</title>
        <authorList>
            <person name="Anantharaman K."/>
            <person name="Brown C.T."/>
            <person name="Hug L.A."/>
            <person name="Sharon I."/>
            <person name="Castelle C.J."/>
            <person name="Probst A.J."/>
            <person name="Thomas B.C."/>
            <person name="Singh A."/>
            <person name="Wilkins M.J."/>
            <person name="Karaoz U."/>
            <person name="Brodie E.L."/>
            <person name="Williams K.H."/>
            <person name="Hubbard S.S."/>
            <person name="Banfield J.F."/>
        </authorList>
    </citation>
    <scope>NUCLEOTIDE SEQUENCE [LARGE SCALE GENOMIC DNA]</scope>
</reference>
<dbReference type="Proteomes" id="UP000178109">
    <property type="component" value="Unassembled WGS sequence"/>
</dbReference>
<dbReference type="NCBIfam" id="TIGR02532">
    <property type="entry name" value="IV_pilin_GFxxxE"/>
    <property type="match status" value="1"/>
</dbReference>
<dbReference type="InterPro" id="IPR012902">
    <property type="entry name" value="N_methyl_site"/>
</dbReference>
<comment type="subcellular location">
    <subcellularLocation>
        <location evidence="1">Membrane</location>
        <topology evidence="1">Single-pass membrane protein</topology>
    </subcellularLocation>
</comment>
<keyword evidence="3 6" id="KW-0812">Transmembrane</keyword>
<dbReference type="Gene3D" id="3.30.700.10">
    <property type="entry name" value="Glycoprotein, Type 4 Pilin"/>
    <property type="match status" value="1"/>
</dbReference>
<evidence type="ECO:0000256" key="4">
    <source>
        <dbReference type="ARBA" id="ARBA00022989"/>
    </source>
</evidence>
<proteinExistence type="predicted"/>
<comment type="caution">
    <text evidence="7">The sequence shown here is derived from an EMBL/GenBank/DDBJ whole genome shotgun (WGS) entry which is preliminary data.</text>
</comment>
<dbReference type="InterPro" id="IPR045584">
    <property type="entry name" value="Pilin-like"/>
</dbReference>
<evidence type="ECO:0008006" key="9">
    <source>
        <dbReference type="Google" id="ProtNLM"/>
    </source>
</evidence>
<dbReference type="PANTHER" id="PTHR30093">
    <property type="entry name" value="GENERAL SECRETION PATHWAY PROTEIN G"/>
    <property type="match status" value="1"/>
</dbReference>
<organism evidence="7 8">
    <name type="scientific">Candidatus Komeilibacteria bacterium RIFCSPLOWO2_02_FULL_48_11</name>
    <dbReference type="NCBI Taxonomy" id="1798553"/>
    <lineage>
        <taxon>Bacteria</taxon>
        <taxon>Candidatus Komeiliibacteriota</taxon>
    </lineage>
</organism>
<dbReference type="Pfam" id="PF07963">
    <property type="entry name" value="N_methyl"/>
    <property type="match status" value="1"/>
</dbReference>
<dbReference type="EMBL" id="MHKO01000051">
    <property type="protein sequence ID" value="OGY91194.1"/>
    <property type="molecule type" value="Genomic_DNA"/>
</dbReference>
<dbReference type="SUPFAM" id="SSF54523">
    <property type="entry name" value="Pili subunits"/>
    <property type="match status" value="1"/>
</dbReference>
<evidence type="ECO:0000313" key="7">
    <source>
        <dbReference type="EMBL" id="OGY91194.1"/>
    </source>
</evidence>